<keyword evidence="3" id="KW-1185">Reference proteome</keyword>
<dbReference type="PANTHER" id="PTHR34456">
    <property type="entry name" value="MITOVIRUS RNA-DEPENDENT RNA POLYMERASE"/>
    <property type="match status" value="1"/>
</dbReference>
<name>A0A445CQU2_ARAHY</name>
<comment type="caution">
    <text evidence="2">The sequence shown here is derived from an EMBL/GenBank/DDBJ whole genome shotgun (WGS) entry which is preliminary data.</text>
</comment>
<accession>A0A445CQU2</accession>
<dbReference type="Pfam" id="PF05919">
    <property type="entry name" value="Mitovir_RNA_pol"/>
    <property type="match status" value="1"/>
</dbReference>
<dbReference type="AlphaFoldDB" id="A0A445CQU2"/>
<evidence type="ECO:0000313" key="3">
    <source>
        <dbReference type="Proteomes" id="UP000289738"/>
    </source>
</evidence>
<feature type="compositionally biased region" description="Basic and acidic residues" evidence="1">
    <location>
        <begin position="76"/>
        <end position="88"/>
    </location>
</feature>
<dbReference type="InterPro" id="IPR008686">
    <property type="entry name" value="RNA_pol_mitovir"/>
</dbReference>
<sequence length="178" mass="19584">MVGSRKCTAKHKYPLGDENIITNSKVASEYTKLLSKLGVSISYNQSIISDNGAIEFAKKLWVKEIVSTRKGFRQPNSREGKLPLDWKRSPSQSLSKGEEGSAEARAGKGGWVDIDMQDCLTLQGLDFNSKAVNQGLGLEFQGPLLGMWISRILNSWKALLPLGNYSLKRALANATPTR</sequence>
<feature type="region of interest" description="Disordered" evidence="1">
    <location>
        <begin position="73"/>
        <end position="106"/>
    </location>
</feature>
<organism evidence="2 3">
    <name type="scientific">Arachis hypogaea</name>
    <name type="common">Peanut</name>
    <dbReference type="NCBI Taxonomy" id="3818"/>
    <lineage>
        <taxon>Eukaryota</taxon>
        <taxon>Viridiplantae</taxon>
        <taxon>Streptophyta</taxon>
        <taxon>Embryophyta</taxon>
        <taxon>Tracheophyta</taxon>
        <taxon>Spermatophyta</taxon>
        <taxon>Magnoliopsida</taxon>
        <taxon>eudicotyledons</taxon>
        <taxon>Gunneridae</taxon>
        <taxon>Pentapetalae</taxon>
        <taxon>rosids</taxon>
        <taxon>fabids</taxon>
        <taxon>Fabales</taxon>
        <taxon>Fabaceae</taxon>
        <taxon>Papilionoideae</taxon>
        <taxon>50 kb inversion clade</taxon>
        <taxon>dalbergioids sensu lato</taxon>
        <taxon>Dalbergieae</taxon>
        <taxon>Pterocarpus clade</taxon>
        <taxon>Arachis</taxon>
    </lineage>
</organism>
<protein>
    <submittedName>
        <fullName evidence="2">Uncharacterized protein</fullName>
    </submittedName>
</protein>
<dbReference type="Gramene" id="arahy.Tifrunner.gnm2.ann2.Ah06g217000.1">
    <property type="protein sequence ID" value="arahy.Tifrunner.gnm2.ann2.Ah06g217000.1-CDS"/>
    <property type="gene ID" value="arahy.Tifrunner.gnm2.ann2.Ah06g217000"/>
</dbReference>
<evidence type="ECO:0000256" key="1">
    <source>
        <dbReference type="SAM" id="MobiDB-lite"/>
    </source>
</evidence>
<reference evidence="2 3" key="1">
    <citation type="submission" date="2019-01" db="EMBL/GenBank/DDBJ databases">
        <title>Sequencing of cultivated peanut Arachis hypogaea provides insights into genome evolution and oil improvement.</title>
        <authorList>
            <person name="Chen X."/>
        </authorList>
    </citation>
    <scope>NUCLEOTIDE SEQUENCE [LARGE SCALE GENOMIC DNA]</scope>
    <source>
        <strain evidence="3">cv. Fuhuasheng</strain>
        <tissue evidence="2">Leaves</tissue>
    </source>
</reference>
<proteinExistence type="predicted"/>
<dbReference type="PANTHER" id="PTHR34456:SF13">
    <property type="entry name" value="REVERSE TRANSCRIPTASE DOMAIN-CONTAINING PROTEIN"/>
    <property type="match status" value="1"/>
</dbReference>
<evidence type="ECO:0000313" key="2">
    <source>
        <dbReference type="EMBL" id="RYR53310.1"/>
    </source>
</evidence>
<gene>
    <name evidence="2" type="ORF">Ahy_A06g028336</name>
</gene>
<dbReference type="Proteomes" id="UP000289738">
    <property type="component" value="Chromosome A06"/>
</dbReference>
<dbReference type="EMBL" id="SDMP01000006">
    <property type="protein sequence ID" value="RYR53310.1"/>
    <property type="molecule type" value="Genomic_DNA"/>
</dbReference>